<comment type="caution">
    <text evidence="1">The sequence shown here is derived from an EMBL/GenBank/DDBJ whole genome shotgun (WGS) entry which is preliminary data.</text>
</comment>
<proteinExistence type="predicted"/>
<reference evidence="1 2" key="1">
    <citation type="submission" date="2016-01" db="EMBL/GenBank/DDBJ databases">
        <title>Genome Sequences of Twelve Sporeforming Bacillus Species Isolated from Foods.</title>
        <authorList>
            <person name="Berendsen E.M."/>
            <person name="Wells-Bennik M.H."/>
            <person name="Krawcyk A.O."/>
            <person name="De Jong A."/>
            <person name="Holsappel S."/>
            <person name="Eijlander R.T."/>
            <person name="Kuipers O.P."/>
        </authorList>
    </citation>
    <scope>NUCLEOTIDE SEQUENCE [LARGE SCALE GENOMIC DNA]</scope>
    <source>
        <strain evidence="1 2">B4102</strain>
    </source>
</reference>
<dbReference type="OrthoDB" id="2737285at2"/>
<dbReference type="Proteomes" id="UP000075666">
    <property type="component" value="Unassembled WGS sequence"/>
</dbReference>
<gene>
    <name evidence="1" type="ORF">B4102_3330</name>
</gene>
<protein>
    <submittedName>
        <fullName evidence="1">Uncharacterized protein</fullName>
    </submittedName>
</protein>
<accession>A0A150KVP4</accession>
<dbReference type="PATRIC" id="fig|46224.3.peg.3415"/>
<dbReference type="RefSeq" id="WP_066232310.1">
    <property type="nucleotide sequence ID" value="NZ_LQYN01000065.1"/>
</dbReference>
<evidence type="ECO:0000313" key="2">
    <source>
        <dbReference type="Proteomes" id="UP000075666"/>
    </source>
</evidence>
<dbReference type="STRING" id="46224.B4102_3330"/>
<keyword evidence="2" id="KW-1185">Reference proteome</keyword>
<organism evidence="1 2">
    <name type="scientific">Heyndrickxia sporothermodurans</name>
    <dbReference type="NCBI Taxonomy" id="46224"/>
    <lineage>
        <taxon>Bacteria</taxon>
        <taxon>Bacillati</taxon>
        <taxon>Bacillota</taxon>
        <taxon>Bacilli</taxon>
        <taxon>Bacillales</taxon>
        <taxon>Bacillaceae</taxon>
        <taxon>Heyndrickxia</taxon>
    </lineage>
</organism>
<name>A0A150KVP4_9BACI</name>
<evidence type="ECO:0000313" key="1">
    <source>
        <dbReference type="EMBL" id="KYD04110.1"/>
    </source>
</evidence>
<dbReference type="EMBL" id="LQYN01000065">
    <property type="protein sequence ID" value="KYD04110.1"/>
    <property type="molecule type" value="Genomic_DNA"/>
</dbReference>
<dbReference type="AlphaFoldDB" id="A0A150KVP4"/>
<sequence>MEGYALYSELDSEYDLKRYGLNETKMKTLIDSGEIKAKVISERYVRMYISIKSIQNYIQKVNKIRSDYLTLDDAFIKIVGKPIRTDTSGWRKFIEQAGLELLELEIAITRKERFFIKKSSCDRFLEEYISLTEAYRELGLDIDIKRSFKNALVKQGIKILELQRLYDANFVKKEDIYAKYRDVTTIQECREVLSITYENLREAFRIYKIEPFFVSGPNLYISKNEFHYLKDLQDKSLKELMETTYTWDEVETLHHEIGTSKPDDNALKRYEIQGAITPLLRIEKYKFKKVLYDKKGIDEFIGRLRIERKISDLYNTIMDYPLLLQQVLEVENVQFSENAQITKELWFQYANQTLRKMTGNRDTCLNRITSLKNATKVIANFAKSKELLAFSEKEMNLGIYNKKIPMKHQGHIYAFLYEVVYSIEHNTGKKVLNLSKLNYERQSNRIVQSKPKETYELEEYMSLYNFVKNYKLHKELAIKDIKGIKSQKDLKNGRVYKKYDSMWLYVLLHINNGWRKGTVVDFPRHTSDFFNKFDLNTIESLECLQLTMEDAEQIIRFYQAQWFEHNKTQEKATFYCSSELKLPMAYAILICEYRVRNFHINDESNLIHFYNKKNEVMEGTHDKFFRNYNEDFRFESRKMNRTVLTITSSVIASALNGDPILIAQHLRGHTQAETTNIYIQVPKEHLDFITEQLFDTGYFGYVYQKVNALLLGESSIDKLDTTRHSLELKELLGDVVKLEDTASYLNILSKRQEELGSYIEKLPKEELKSRLNLINLGLSPAKEETYQCFFSKCIAQKAECNKCPFSIPHFYSLSTICRRMKRIVSNYKEIAYREDVPIGEKTKLYNLLLLDFSTIAEAKQKFGKEIIEMFMDLDFNGLVEGLEGLPDPQEDLQLI</sequence>